<organism evidence="1 2">
    <name type="scientific">Olpidium bornovanus</name>
    <dbReference type="NCBI Taxonomy" id="278681"/>
    <lineage>
        <taxon>Eukaryota</taxon>
        <taxon>Fungi</taxon>
        <taxon>Fungi incertae sedis</taxon>
        <taxon>Olpidiomycota</taxon>
        <taxon>Olpidiomycotina</taxon>
        <taxon>Olpidiomycetes</taxon>
        <taxon>Olpidiales</taxon>
        <taxon>Olpidiaceae</taxon>
        <taxon>Olpidium</taxon>
    </lineage>
</organism>
<name>A0A8H7ZPU3_9FUNG</name>
<evidence type="ECO:0000313" key="2">
    <source>
        <dbReference type="Proteomes" id="UP000673691"/>
    </source>
</evidence>
<dbReference type="Proteomes" id="UP000673691">
    <property type="component" value="Unassembled WGS sequence"/>
</dbReference>
<accession>A0A8H7ZPU3</accession>
<dbReference type="EMBL" id="JAEFCI010010752">
    <property type="protein sequence ID" value="KAG5457030.1"/>
    <property type="molecule type" value="Genomic_DNA"/>
</dbReference>
<keyword evidence="2" id="KW-1185">Reference proteome</keyword>
<reference evidence="1 2" key="1">
    <citation type="journal article" name="Sci. Rep.">
        <title>Genome-scale phylogenetic analyses confirm Olpidium as the closest living zoosporic fungus to the non-flagellated, terrestrial fungi.</title>
        <authorList>
            <person name="Chang Y."/>
            <person name="Rochon D."/>
            <person name="Sekimoto S."/>
            <person name="Wang Y."/>
            <person name="Chovatia M."/>
            <person name="Sandor L."/>
            <person name="Salamov A."/>
            <person name="Grigoriev I.V."/>
            <person name="Stajich J.E."/>
            <person name="Spatafora J.W."/>
        </authorList>
    </citation>
    <scope>NUCLEOTIDE SEQUENCE [LARGE SCALE GENOMIC DNA]</scope>
    <source>
        <strain evidence="1">S191</strain>
    </source>
</reference>
<protein>
    <submittedName>
        <fullName evidence="1">Uncharacterized protein</fullName>
    </submittedName>
</protein>
<evidence type="ECO:0000313" key="1">
    <source>
        <dbReference type="EMBL" id="KAG5457030.1"/>
    </source>
</evidence>
<sequence length="55" mass="6395">MKSLLRLHFAIEFETFEAHGRLRALRQTGTVQQYTAHFNTLPALLHDSFQQTSVH</sequence>
<gene>
    <name evidence="1" type="ORF">BJ554DRAFT_3069</name>
</gene>
<proteinExistence type="predicted"/>
<dbReference type="AlphaFoldDB" id="A0A8H7ZPU3"/>
<dbReference type="OrthoDB" id="1939000at2759"/>
<comment type="caution">
    <text evidence="1">The sequence shown here is derived from an EMBL/GenBank/DDBJ whole genome shotgun (WGS) entry which is preliminary data.</text>
</comment>